<name>A0A1I1RGY3_9CLOT</name>
<keyword evidence="1" id="KW-0805">Transcription regulation</keyword>
<dbReference type="SUPFAM" id="SSF46689">
    <property type="entry name" value="Homeodomain-like"/>
    <property type="match status" value="1"/>
</dbReference>
<dbReference type="InterPro" id="IPR035472">
    <property type="entry name" value="RpiR-like_SIS"/>
</dbReference>
<proteinExistence type="predicted"/>
<dbReference type="Proteomes" id="UP000199263">
    <property type="component" value="Unassembled WGS sequence"/>
</dbReference>
<dbReference type="GO" id="GO:0097367">
    <property type="term" value="F:carbohydrate derivative binding"/>
    <property type="evidence" value="ECO:0007669"/>
    <property type="project" value="InterPro"/>
</dbReference>
<evidence type="ECO:0000256" key="1">
    <source>
        <dbReference type="ARBA" id="ARBA00023015"/>
    </source>
</evidence>
<dbReference type="PANTHER" id="PTHR30514:SF21">
    <property type="entry name" value="RPIR-FAMILY TRANSCRIPTIONAL REGULATOR"/>
    <property type="match status" value="1"/>
</dbReference>
<evidence type="ECO:0000313" key="7">
    <source>
        <dbReference type="Proteomes" id="UP000199263"/>
    </source>
</evidence>
<keyword evidence="3" id="KW-0804">Transcription</keyword>
<dbReference type="PANTHER" id="PTHR30514">
    <property type="entry name" value="GLUCOKINASE"/>
    <property type="match status" value="1"/>
</dbReference>
<dbReference type="InterPro" id="IPR036388">
    <property type="entry name" value="WH-like_DNA-bd_sf"/>
</dbReference>
<keyword evidence="2 6" id="KW-0238">DNA-binding</keyword>
<evidence type="ECO:0000259" key="5">
    <source>
        <dbReference type="PROSITE" id="PS51464"/>
    </source>
</evidence>
<dbReference type="OrthoDB" id="6590756at2"/>
<evidence type="ECO:0000313" key="6">
    <source>
        <dbReference type="EMBL" id="SFD29700.1"/>
    </source>
</evidence>
<accession>A0A1I1RGY3</accession>
<dbReference type="GO" id="GO:0003700">
    <property type="term" value="F:DNA-binding transcription factor activity"/>
    <property type="evidence" value="ECO:0007669"/>
    <property type="project" value="InterPro"/>
</dbReference>
<dbReference type="Gene3D" id="1.10.10.10">
    <property type="entry name" value="Winged helix-like DNA-binding domain superfamily/Winged helix DNA-binding domain"/>
    <property type="match status" value="1"/>
</dbReference>
<reference evidence="6 7" key="1">
    <citation type="submission" date="2016-10" db="EMBL/GenBank/DDBJ databases">
        <authorList>
            <person name="de Groot N.N."/>
        </authorList>
    </citation>
    <scope>NUCLEOTIDE SEQUENCE [LARGE SCALE GENOMIC DNA]</scope>
    <source>
        <strain evidence="6 7">DSM 12992</strain>
    </source>
</reference>
<sequence length="251" mass="28863">MDISKIINDKKLTEIEEKVLKYILDNIDNVIELGVRGIAKNNFTSTSTIMRLSKKMGYTGFIDMQYNLMSLAKRTSLKYDEDNEFIKKSANGIFMQYNSKKQIEEFVDILMEHSHKFLFIYATGFSGIIAEYVYKKLLVLGKKCIISSGTDSVGVFENNLDDIMCMIIISKSGETKLVLDKVKTAKENSIKVVSFTNEDDNSVSKLADISFKIEDINKLDDRNIMPNTFFPNLIMLVEFLIYNYHKRLNKD</sequence>
<dbReference type="GO" id="GO:0003677">
    <property type="term" value="F:DNA binding"/>
    <property type="evidence" value="ECO:0007669"/>
    <property type="project" value="UniProtKB-KW"/>
</dbReference>
<dbReference type="InterPro" id="IPR046348">
    <property type="entry name" value="SIS_dom_sf"/>
</dbReference>
<dbReference type="GO" id="GO:1901135">
    <property type="term" value="P:carbohydrate derivative metabolic process"/>
    <property type="evidence" value="ECO:0007669"/>
    <property type="project" value="InterPro"/>
</dbReference>
<dbReference type="EMBL" id="FOMG01000030">
    <property type="protein sequence ID" value="SFD29700.1"/>
    <property type="molecule type" value="Genomic_DNA"/>
</dbReference>
<dbReference type="InterPro" id="IPR009057">
    <property type="entry name" value="Homeodomain-like_sf"/>
</dbReference>
<dbReference type="Pfam" id="PF01380">
    <property type="entry name" value="SIS"/>
    <property type="match status" value="1"/>
</dbReference>
<keyword evidence="7" id="KW-1185">Reference proteome</keyword>
<dbReference type="PROSITE" id="PS51464">
    <property type="entry name" value="SIS"/>
    <property type="match status" value="1"/>
</dbReference>
<dbReference type="InterPro" id="IPR047640">
    <property type="entry name" value="RpiR-like"/>
</dbReference>
<feature type="domain" description="SIS" evidence="5">
    <location>
        <begin position="106"/>
        <end position="250"/>
    </location>
</feature>
<dbReference type="PROSITE" id="PS51071">
    <property type="entry name" value="HTH_RPIR"/>
    <property type="match status" value="1"/>
</dbReference>
<evidence type="ECO:0000259" key="4">
    <source>
        <dbReference type="PROSITE" id="PS51071"/>
    </source>
</evidence>
<dbReference type="SUPFAM" id="SSF53697">
    <property type="entry name" value="SIS domain"/>
    <property type="match status" value="1"/>
</dbReference>
<dbReference type="Pfam" id="PF01418">
    <property type="entry name" value="HTH_6"/>
    <property type="match status" value="1"/>
</dbReference>
<dbReference type="AlphaFoldDB" id="A0A1I1RGY3"/>
<gene>
    <name evidence="6" type="ORF">SAMN05421842_13023</name>
</gene>
<protein>
    <submittedName>
        <fullName evidence="6">DNA-binding transcriptional regulator, MurR/RpiR family, contains HTH and SIS domains</fullName>
    </submittedName>
</protein>
<dbReference type="RefSeq" id="WP_090093742.1">
    <property type="nucleotide sequence ID" value="NZ_FOMG01000030.1"/>
</dbReference>
<dbReference type="Gene3D" id="3.40.50.10490">
    <property type="entry name" value="Glucose-6-phosphate isomerase like protein, domain 1"/>
    <property type="match status" value="1"/>
</dbReference>
<dbReference type="STRING" id="119641.SAMN05421842_13023"/>
<feature type="domain" description="HTH rpiR-type" evidence="4">
    <location>
        <begin position="1"/>
        <end position="75"/>
    </location>
</feature>
<dbReference type="InterPro" id="IPR000281">
    <property type="entry name" value="HTH_RpiR"/>
</dbReference>
<evidence type="ECO:0000256" key="3">
    <source>
        <dbReference type="ARBA" id="ARBA00023163"/>
    </source>
</evidence>
<dbReference type="CDD" id="cd05013">
    <property type="entry name" value="SIS_RpiR"/>
    <property type="match status" value="1"/>
</dbReference>
<dbReference type="InterPro" id="IPR001347">
    <property type="entry name" value="SIS_dom"/>
</dbReference>
<organism evidence="6 7">
    <name type="scientific">Clostridium uliginosum</name>
    <dbReference type="NCBI Taxonomy" id="119641"/>
    <lineage>
        <taxon>Bacteria</taxon>
        <taxon>Bacillati</taxon>
        <taxon>Bacillota</taxon>
        <taxon>Clostridia</taxon>
        <taxon>Eubacteriales</taxon>
        <taxon>Clostridiaceae</taxon>
        <taxon>Clostridium</taxon>
    </lineage>
</organism>
<evidence type="ECO:0000256" key="2">
    <source>
        <dbReference type="ARBA" id="ARBA00023125"/>
    </source>
</evidence>